<dbReference type="EMBL" id="SZZP01000015">
    <property type="protein sequence ID" value="TKV78930.1"/>
    <property type="molecule type" value="Genomic_DNA"/>
</dbReference>
<accession>A0A4U6RWB7</accession>
<proteinExistence type="predicted"/>
<gene>
    <name evidence="1" type="ORF">FDV58_24835</name>
</gene>
<evidence type="ECO:0000313" key="1">
    <source>
        <dbReference type="EMBL" id="TKV78930.1"/>
    </source>
</evidence>
<dbReference type="Proteomes" id="UP000305095">
    <property type="component" value="Unassembled WGS sequence"/>
</dbReference>
<sequence length="136" mass="15010">MDYRTAIAVFESGSNVRIDHCQQMCSQGKFYICHLEERQFKSDPALRAAFLTGQNCISVPNQSIMQQCINISTNPISKRLLKGEAGQIAIYLTATAACRDFGVISDHSSPYFATAADLCDHFGIPNYTADGYFALI</sequence>
<name>A0A4U6RWB7_BRAEL</name>
<comment type="caution">
    <text evidence="1">The sequence shown here is derived from an EMBL/GenBank/DDBJ whole genome shotgun (WGS) entry which is preliminary data.</text>
</comment>
<reference evidence="1 2" key="1">
    <citation type="submission" date="2019-05" db="EMBL/GenBank/DDBJ databases">
        <title>Draft Genome of Bradyrhizobium elkanii strain SEMIA 938, Used in Commercial Inoculants for Lupinus spp. in Brazil.</title>
        <authorList>
            <person name="Hungria M."/>
            <person name="Delamuta J.R.M."/>
            <person name="Ribeiro R.A."/>
            <person name="Nogueira M.A."/>
        </authorList>
    </citation>
    <scope>NUCLEOTIDE SEQUENCE [LARGE SCALE GENOMIC DNA]</scope>
    <source>
        <strain evidence="1 2">Semia 938</strain>
    </source>
</reference>
<dbReference type="AlphaFoldDB" id="A0A4U6RWB7"/>
<evidence type="ECO:0000313" key="2">
    <source>
        <dbReference type="Proteomes" id="UP000305095"/>
    </source>
</evidence>
<organism evidence="1 2">
    <name type="scientific">Bradyrhizobium elkanii</name>
    <dbReference type="NCBI Taxonomy" id="29448"/>
    <lineage>
        <taxon>Bacteria</taxon>
        <taxon>Pseudomonadati</taxon>
        <taxon>Pseudomonadota</taxon>
        <taxon>Alphaproteobacteria</taxon>
        <taxon>Hyphomicrobiales</taxon>
        <taxon>Nitrobacteraceae</taxon>
        <taxon>Bradyrhizobium</taxon>
    </lineage>
</organism>
<protein>
    <submittedName>
        <fullName evidence="1">Uncharacterized protein</fullName>
    </submittedName>
</protein>
<dbReference type="RefSeq" id="WP_137480919.1">
    <property type="nucleotide sequence ID" value="NZ_SZZP01000015.1"/>
</dbReference>